<dbReference type="Pfam" id="PF07501">
    <property type="entry name" value="G5"/>
    <property type="match status" value="1"/>
</dbReference>
<dbReference type="InterPro" id="IPR022029">
    <property type="entry name" value="YoaR-like_PG-bd"/>
</dbReference>
<feature type="domain" description="G5" evidence="4">
    <location>
        <begin position="381"/>
        <end position="458"/>
    </location>
</feature>
<dbReference type="PANTHER" id="PTHR35788:SF1">
    <property type="entry name" value="EXPORTED PROTEIN"/>
    <property type="match status" value="1"/>
</dbReference>
<evidence type="ECO:0000313" key="5">
    <source>
        <dbReference type="EMBL" id="EMZ20264.1"/>
    </source>
</evidence>
<feature type="signal peptide" evidence="3">
    <location>
        <begin position="1"/>
        <end position="36"/>
    </location>
</feature>
<dbReference type="Proteomes" id="UP000012589">
    <property type="component" value="Unassembled WGS sequence"/>
</dbReference>
<dbReference type="STRING" id="1235802.C823_05077"/>
<dbReference type="Gene3D" id="2.20.230.10">
    <property type="entry name" value="Resuscitation-promoting factor rpfb"/>
    <property type="match status" value="1"/>
</dbReference>
<evidence type="ECO:0000256" key="2">
    <source>
        <dbReference type="SAM" id="MobiDB-lite"/>
    </source>
</evidence>
<dbReference type="InterPro" id="IPR052913">
    <property type="entry name" value="Glycopeptide_resist_protein"/>
</dbReference>
<feature type="chain" id="PRO_5004114414" description="G5 domain-containing protein" evidence="3">
    <location>
        <begin position="37"/>
        <end position="594"/>
    </location>
</feature>
<evidence type="ECO:0000259" key="4">
    <source>
        <dbReference type="SMART" id="SM01208"/>
    </source>
</evidence>
<dbReference type="AlphaFoldDB" id="N2A7A6"/>
<dbReference type="Pfam" id="PF12229">
    <property type="entry name" value="PG_binding_4"/>
    <property type="match status" value="1"/>
</dbReference>
<dbReference type="SMART" id="SM01208">
    <property type="entry name" value="G5"/>
    <property type="match status" value="1"/>
</dbReference>
<evidence type="ECO:0000256" key="1">
    <source>
        <dbReference type="ARBA" id="ARBA00022729"/>
    </source>
</evidence>
<dbReference type="InterPro" id="IPR011098">
    <property type="entry name" value="G5_dom"/>
</dbReference>
<dbReference type="eggNOG" id="COG2720">
    <property type="taxonomic scope" value="Bacteria"/>
</dbReference>
<dbReference type="InterPro" id="IPR007391">
    <property type="entry name" value="Vancomycin_resist_VanW"/>
</dbReference>
<comment type="caution">
    <text evidence="5">The sequence shown here is derived from an EMBL/GenBank/DDBJ whole genome shotgun (WGS) entry which is preliminary data.</text>
</comment>
<protein>
    <recommendedName>
        <fullName evidence="4">G5 domain-containing protein</fullName>
    </recommendedName>
</protein>
<accession>N2A7A6</accession>
<organism evidence="5 6">
    <name type="scientific">Eubacterium plexicaudatum ASF492</name>
    <dbReference type="NCBI Taxonomy" id="1235802"/>
    <lineage>
        <taxon>Bacteria</taxon>
        <taxon>Bacillati</taxon>
        <taxon>Bacillota</taxon>
        <taxon>Clostridia</taxon>
        <taxon>Eubacteriales</taxon>
        <taxon>Eubacteriaceae</taxon>
        <taxon>Eubacterium</taxon>
    </lineage>
</organism>
<proteinExistence type="predicted"/>
<keyword evidence="1 3" id="KW-0732">Signal</keyword>
<dbReference type="OrthoDB" id="9797191at2"/>
<reference evidence="5 6" key="1">
    <citation type="journal article" date="2014" name="Genome Announc.">
        <title>Draft genome sequences of the altered schaedler flora, a defined bacterial community from gnotobiotic mice.</title>
        <authorList>
            <person name="Wannemuehler M.J."/>
            <person name="Overstreet A.M."/>
            <person name="Ward D.V."/>
            <person name="Phillips G.J."/>
        </authorList>
    </citation>
    <scope>NUCLEOTIDE SEQUENCE [LARGE SCALE GENOMIC DNA]</scope>
    <source>
        <strain evidence="5 6">ASF492</strain>
    </source>
</reference>
<feature type="region of interest" description="Disordered" evidence="2">
    <location>
        <begin position="494"/>
        <end position="594"/>
    </location>
</feature>
<gene>
    <name evidence="5" type="ORF">C823_05077</name>
</gene>
<dbReference type="PATRIC" id="fig|1235802.3.peg.5358"/>
<feature type="compositionally biased region" description="Polar residues" evidence="2">
    <location>
        <begin position="569"/>
        <end position="587"/>
    </location>
</feature>
<dbReference type="PANTHER" id="PTHR35788">
    <property type="entry name" value="EXPORTED PROTEIN-RELATED"/>
    <property type="match status" value="1"/>
</dbReference>
<name>N2A7A6_9FIRM</name>
<feature type="compositionally biased region" description="Acidic residues" evidence="2">
    <location>
        <begin position="496"/>
        <end position="507"/>
    </location>
</feature>
<dbReference type="HOGENOM" id="CLU_011572_2_0_9"/>
<sequence>MIVRTQHNGYLKKCIIGSLALIGLLTAGFAANQAYAEAKQGDNILDNIYIGEVAVGGMSGEEAMQAVNDYVKEIQNTKFKLSINDKSITATAGQLGVEWENTGVVDEAVMIGKSGSLITRYKDKKDLEHEPKKLDLTFATEEKDIKKYLSDNADKVNQEAVDGGLVRENGSFTITGGEEGIALNVEQSAKTIASYITNDWDTKEAELALTADVVQPRGSKEQLSKVKDVLGTFSTNYSSSSSGRAMNVSNGCNRINGTLLYPGDEFSVYEAVSPFDAEHGYALAGSYENGTVVETYGGGICQVSTTLYNAVIRAELKITERYAHSMIVNYVKPSMDAAIAGTVKDLKFKNNTDAPIYIEGITSGGIITFSIYGEETRSPNREVIFESEIVSENNPPTQIQGSASYNVGYVSVQQSAHVGKVARLWKIVKEDGVEKSREEFNNSNYRASPKIIVVGTNTASEEARAYIQNAIATQNEGAIYAAAQTAATIAAQPVQEEPDAENPDEENPDQKPEGGDSKKEDPKKDNSKKDPSKTDKDDSKKEDSKKPEKDDSKKDEEEPKENTEEDSKASVNNKEIQETEQASVNSKKTAENQE</sequence>
<dbReference type="EMBL" id="AQFT01000148">
    <property type="protein sequence ID" value="EMZ20264.1"/>
    <property type="molecule type" value="Genomic_DNA"/>
</dbReference>
<keyword evidence="6" id="KW-1185">Reference proteome</keyword>
<dbReference type="Pfam" id="PF04294">
    <property type="entry name" value="VanW"/>
    <property type="match status" value="1"/>
</dbReference>
<evidence type="ECO:0000256" key="3">
    <source>
        <dbReference type="SAM" id="SignalP"/>
    </source>
</evidence>
<evidence type="ECO:0000313" key="6">
    <source>
        <dbReference type="Proteomes" id="UP000012589"/>
    </source>
</evidence>
<feature type="compositionally biased region" description="Basic and acidic residues" evidence="2">
    <location>
        <begin position="508"/>
        <end position="568"/>
    </location>
</feature>